<proteinExistence type="predicted"/>
<evidence type="ECO:0008006" key="3">
    <source>
        <dbReference type="Google" id="ProtNLM"/>
    </source>
</evidence>
<gene>
    <name evidence="1" type="ORF">NA57DRAFT_80035</name>
</gene>
<dbReference type="Proteomes" id="UP000799772">
    <property type="component" value="Unassembled WGS sequence"/>
</dbReference>
<dbReference type="EMBL" id="ML978133">
    <property type="protein sequence ID" value="KAF2094865.1"/>
    <property type="molecule type" value="Genomic_DNA"/>
</dbReference>
<reference evidence="1" key="1">
    <citation type="journal article" date="2020" name="Stud. Mycol.">
        <title>101 Dothideomycetes genomes: a test case for predicting lifestyles and emergence of pathogens.</title>
        <authorList>
            <person name="Haridas S."/>
            <person name="Albert R."/>
            <person name="Binder M."/>
            <person name="Bloem J."/>
            <person name="Labutti K."/>
            <person name="Salamov A."/>
            <person name="Andreopoulos B."/>
            <person name="Baker S."/>
            <person name="Barry K."/>
            <person name="Bills G."/>
            <person name="Bluhm B."/>
            <person name="Cannon C."/>
            <person name="Castanera R."/>
            <person name="Culley D."/>
            <person name="Daum C."/>
            <person name="Ezra D."/>
            <person name="Gonzalez J."/>
            <person name="Henrissat B."/>
            <person name="Kuo A."/>
            <person name="Liang C."/>
            <person name="Lipzen A."/>
            <person name="Lutzoni F."/>
            <person name="Magnuson J."/>
            <person name="Mondo S."/>
            <person name="Nolan M."/>
            <person name="Ohm R."/>
            <person name="Pangilinan J."/>
            <person name="Park H.-J."/>
            <person name="Ramirez L."/>
            <person name="Alfaro M."/>
            <person name="Sun H."/>
            <person name="Tritt A."/>
            <person name="Yoshinaga Y."/>
            <person name="Zwiers L.-H."/>
            <person name="Turgeon B."/>
            <person name="Goodwin S."/>
            <person name="Spatafora J."/>
            <person name="Crous P."/>
            <person name="Grigoriev I."/>
        </authorList>
    </citation>
    <scope>NUCLEOTIDE SEQUENCE</scope>
    <source>
        <strain evidence="1">CBS 133067</strain>
    </source>
</reference>
<protein>
    <recommendedName>
        <fullName evidence="3">BTB domain-containing protein</fullName>
    </recommendedName>
</protein>
<sequence>MPSRRLKFIAKGRLVEYHTSNRDAPFEFNPDEAMMQFLYEGEYHPPASVDLVGFHAAMFALGHQYLIKDLMAYALKEYKVVFKRYDHNLLRVLKQAPTIYGLLLEDDSLKSSLSQQTAIDFPHILSALWSKPDLLQFAQ</sequence>
<comment type="caution">
    <text evidence="1">The sequence shown here is derived from an EMBL/GenBank/DDBJ whole genome shotgun (WGS) entry which is preliminary data.</text>
</comment>
<accession>A0A9P4I4K4</accession>
<evidence type="ECO:0000313" key="2">
    <source>
        <dbReference type="Proteomes" id="UP000799772"/>
    </source>
</evidence>
<evidence type="ECO:0000313" key="1">
    <source>
        <dbReference type="EMBL" id="KAF2094865.1"/>
    </source>
</evidence>
<dbReference type="AlphaFoldDB" id="A0A9P4I4K4"/>
<name>A0A9P4I4K4_9PEZI</name>
<keyword evidence="2" id="KW-1185">Reference proteome</keyword>
<organism evidence="1 2">
    <name type="scientific">Rhizodiscina lignyota</name>
    <dbReference type="NCBI Taxonomy" id="1504668"/>
    <lineage>
        <taxon>Eukaryota</taxon>
        <taxon>Fungi</taxon>
        <taxon>Dikarya</taxon>
        <taxon>Ascomycota</taxon>
        <taxon>Pezizomycotina</taxon>
        <taxon>Dothideomycetes</taxon>
        <taxon>Pleosporomycetidae</taxon>
        <taxon>Aulographales</taxon>
        <taxon>Rhizodiscinaceae</taxon>
        <taxon>Rhizodiscina</taxon>
    </lineage>
</organism>